<evidence type="ECO:0000313" key="6">
    <source>
        <dbReference type="EMBL" id="KIS24721.1"/>
    </source>
</evidence>
<evidence type="ECO:0000256" key="4">
    <source>
        <dbReference type="ARBA" id="ARBA00022723"/>
    </source>
</evidence>
<dbReference type="Proteomes" id="UP000032250">
    <property type="component" value="Unassembled WGS sequence"/>
</dbReference>
<dbReference type="HOGENOM" id="CLU_037423_2_0_9"/>
<evidence type="ECO:0000256" key="2">
    <source>
        <dbReference type="ARBA" id="ARBA00011643"/>
    </source>
</evidence>
<dbReference type="PANTHER" id="PTHR13799">
    <property type="entry name" value="NGG1 INTERACTING FACTOR 3"/>
    <property type="match status" value="1"/>
</dbReference>
<feature type="binding site" evidence="5">
    <location>
        <position position="226"/>
    </location>
    <ligand>
        <name>a divalent metal cation</name>
        <dbReference type="ChEBI" id="CHEBI:60240"/>
        <label>1</label>
    </ligand>
</feature>
<dbReference type="Gene3D" id="3.40.1390.30">
    <property type="entry name" value="NIF3 (NGG1p interacting factor 3)-like"/>
    <property type="match status" value="2"/>
</dbReference>
<evidence type="ECO:0000256" key="3">
    <source>
        <dbReference type="ARBA" id="ARBA00022112"/>
    </source>
</evidence>
<dbReference type="PANTHER" id="PTHR13799:SF14">
    <property type="entry name" value="GTP CYCLOHYDROLASE 1 TYPE 2 HOMOLOG"/>
    <property type="match status" value="1"/>
</dbReference>
<name>A0A0D1C0Z3_CLOBO</name>
<dbReference type="PATRIC" id="fig|1379739.3.peg.3285"/>
<gene>
    <name evidence="6" type="ORF">N495_14460</name>
</gene>
<sequence>MYLNVKNIENIIEEYAPLYLKESYDNVGLMIGDSKATVNKILVALDCTLDVIEEAKEKECNLIVTHHPLLFKKPSSITTDTLLGKKIIELIKNDMNLYSSHTNLDSTENGFNQIVAEFLKLQDLKILDPSTYNDKAGIGRIGYLKEEVTLDKLCEIVKEVFNISVLRYSGEDSLKIKKVAIINGSGQDYFNKAKALGADCVITGDTTYHYVSDLMEEKIAVIDAGHFHTEWPALQCFYKWLRNRIEKMGFKNDVLLAENNFSPYKYK</sequence>
<reference evidence="6 7" key="1">
    <citation type="submission" date="2014-06" db="EMBL/GenBank/DDBJ databases">
        <title>Genome characterization of distinct group I Clostridium botulinum lineages.</title>
        <authorList>
            <person name="Giordani F."/>
            <person name="Anselmo A."/>
            <person name="Fillo S."/>
            <person name="Palozzi A.M."/>
            <person name="Fortunato A."/>
            <person name="Gentile B."/>
            <person name="Ciammaruconi A."/>
            <person name="Anniballi F."/>
            <person name="De Medici D."/>
            <person name="Lista F."/>
        </authorList>
    </citation>
    <scope>NUCLEOTIDE SEQUENCE [LARGE SCALE GENOMIC DNA]</scope>
    <source>
        <strain evidence="6 7">B2 450</strain>
    </source>
</reference>
<dbReference type="NCBIfam" id="TIGR00486">
    <property type="entry name" value="YbgI_SA1388"/>
    <property type="match status" value="1"/>
</dbReference>
<keyword evidence="4 5" id="KW-0479">Metal-binding</keyword>
<dbReference type="EMBL" id="JXSU01000007">
    <property type="protein sequence ID" value="KIS24721.1"/>
    <property type="molecule type" value="Genomic_DNA"/>
</dbReference>
<comment type="similarity">
    <text evidence="1">Belongs to the GTP cyclohydrolase I type 2/NIF3 family.</text>
</comment>
<dbReference type="RefSeq" id="WP_003483997.1">
    <property type="nucleotide sequence ID" value="NZ_JXSU01000007.1"/>
</dbReference>
<accession>A0A0D1C0Z3</accession>
<dbReference type="InterPro" id="IPR036069">
    <property type="entry name" value="DUF34/NIF3_sf"/>
</dbReference>
<dbReference type="AlphaFoldDB" id="A0A0D1C0Z3"/>
<proteinExistence type="inferred from homology"/>
<dbReference type="OrthoDB" id="9792792at2"/>
<feature type="binding site" evidence="5">
    <location>
        <position position="67"/>
    </location>
    <ligand>
        <name>a divalent metal cation</name>
        <dbReference type="ChEBI" id="CHEBI:60240"/>
        <label>1</label>
    </ligand>
</feature>
<feature type="binding site" evidence="5">
    <location>
        <position position="230"/>
    </location>
    <ligand>
        <name>a divalent metal cation</name>
        <dbReference type="ChEBI" id="CHEBI:60240"/>
        <label>1</label>
    </ligand>
</feature>
<evidence type="ECO:0000256" key="1">
    <source>
        <dbReference type="ARBA" id="ARBA00006964"/>
    </source>
</evidence>
<dbReference type="SUPFAM" id="SSF102705">
    <property type="entry name" value="NIF3 (NGG1p interacting factor 3)-like"/>
    <property type="match status" value="1"/>
</dbReference>
<dbReference type="GO" id="GO:0046872">
    <property type="term" value="F:metal ion binding"/>
    <property type="evidence" value="ECO:0007669"/>
    <property type="project" value="UniProtKB-KW"/>
</dbReference>
<comment type="caution">
    <text evidence="6">The sequence shown here is derived from an EMBL/GenBank/DDBJ whole genome shotgun (WGS) entry which is preliminary data.</text>
</comment>
<dbReference type="InterPro" id="IPR002678">
    <property type="entry name" value="DUF34/NIF3"/>
</dbReference>
<protein>
    <recommendedName>
        <fullName evidence="3">GTP cyclohydrolase 1 type 2 homolog</fullName>
    </recommendedName>
</protein>
<dbReference type="GO" id="GO:0005737">
    <property type="term" value="C:cytoplasm"/>
    <property type="evidence" value="ECO:0007669"/>
    <property type="project" value="TreeGrafter"/>
</dbReference>
<comment type="subunit">
    <text evidence="2">Homohexamer.</text>
</comment>
<dbReference type="FunFam" id="3.40.1390.30:FF:000006">
    <property type="entry name" value="Dinuclear metal center protein, YbgI family"/>
    <property type="match status" value="1"/>
</dbReference>
<evidence type="ECO:0000313" key="7">
    <source>
        <dbReference type="Proteomes" id="UP000032250"/>
    </source>
</evidence>
<feature type="binding site" evidence="5">
    <location>
        <position position="105"/>
    </location>
    <ligand>
        <name>a divalent metal cation</name>
        <dbReference type="ChEBI" id="CHEBI:60240"/>
        <label>1</label>
    </ligand>
</feature>
<organism evidence="6 7">
    <name type="scientific">Clostridium botulinum B2 450</name>
    <dbReference type="NCBI Taxonomy" id="1379739"/>
    <lineage>
        <taxon>Bacteria</taxon>
        <taxon>Bacillati</taxon>
        <taxon>Bacillota</taxon>
        <taxon>Clostridia</taxon>
        <taxon>Eubacteriales</taxon>
        <taxon>Clostridiaceae</taxon>
        <taxon>Clostridium</taxon>
    </lineage>
</organism>
<dbReference type="Pfam" id="PF01784">
    <property type="entry name" value="DUF34_NIF3"/>
    <property type="match status" value="1"/>
</dbReference>
<evidence type="ECO:0000256" key="5">
    <source>
        <dbReference type="PIRSR" id="PIRSR602678-1"/>
    </source>
</evidence>
<feature type="binding site" evidence="5">
    <location>
        <position position="66"/>
    </location>
    <ligand>
        <name>a divalent metal cation</name>
        <dbReference type="ChEBI" id="CHEBI:60240"/>
        <label>1</label>
    </ligand>
</feature>